<accession>A0A8J3SVH6</accession>
<evidence type="ECO:0000313" key="2">
    <source>
        <dbReference type="EMBL" id="GIH96313.1"/>
    </source>
</evidence>
<reference evidence="2 3" key="1">
    <citation type="submission" date="2021-01" db="EMBL/GenBank/DDBJ databases">
        <title>Whole genome shotgun sequence of Planobispora siamensis NBRC 107568.</title>
        <authorList>
            <person name="Komaki H."/>
            <person name="Tamura T."/>
        </authorList>
    </citation>
    <scope>NUCLEOTIDE SEQUENCE [LARGE SCALE GENOMIC DNA]</scope>
    <source>
        <strain evidence="2 3">NBRC 107568</strain>
    </source>
</reference>
<keyword evidence="1" id="KW-0812">Transmembrane</keyword>
<dbReference type="RefSeq" id="WP_204068362.1">
    <property type="nucleotide sequence ID" value="NZ_BOOJ01000064.1"/>
</dbReference>
<dbReference type="EMBL" id="BOOJ01000064">
    <property type="protein sequence ID" value="GIH96313.1"/>
    <property type="molecule type" value="Genomic_DNA"/>
</dbReference>
<protein>
    <recommendedName>
        <fullName evidence="4">DUF4386 domain-containing protein</fullName>
    </recommendedName>
</protein>
<gene>
    <name evidence="2" type="ORF">Psi01_69430</name>
</gene>
<keyword evidence="1" id="KW-0472">Membrane</keyword>
<feature type="transmembrane region" description="Helical" evidence="1">
    <location>
        <begin position="165"/>
        <end position="187"/>
    </location>
</feature>
<keyword evidence="1" id="KW-1133">Transmembrane helix</keyword>
<organism evidence="2 3">
    <name type="scientific">Planobispora siamensis</name>
    <dbReference type="NCBI Taxonomy" id="936338"/>
    <lineage>
        <taxon>Bacteria</taxon>
        <taxon>Bacillati</taxon>
        <taxon>Actinomycetota</taxon>
        <taxon>Actinomycetes</taxon>
        <taxon>Streptosporangiales</taxon>
        <taxon>Streptosporangiaceae</taxon>
        <taxon>Planobispora</taxon>
    </lineage>
</organism>
<dbReference type="Proteomes" id="UP000619788">
    <property type="component" value="Unassembled WGS sequence"/>
</dbReference>
<keyword evidence="3" id="KW-1185">Reference proteome</keyword>
<comment type="caution">
    <text evidence="2">The sequence shown here is derived from an EMBL/GenBank/DDBJ whole genome shotgun (WGS) entry which is preliminary data.</text>
</comment>
<feature type="transmembrane region" description="Helical" evidence="1">
    <location>
        <begin position="95"/>
        <end position="114"/>
    </location>
</feature>
<evidence type="ECO:0000313" key="3">
    <source>
        <dbReference type="Proteomes" id="UP000619788"/>
    </source>
</evidence>
<name>A0A8J3SVH6_9ACTN</name>
<feature type="transmembrane region" description="Helical" evidence="1">
    <location>
        <begin position="63"/>
        <end position="83"/>
    </location>
</feature>
<dbReference type="AlphaFoldDB" id="A0A8J3SVH6"/>
<proteinExistence type="predicted"/>
<feature type="transmembrane region" description="Helical" evidence="1">
    <location>
        <begin position="126"/>
        <end position="153"/>
    </location>
</feature>
<evidence type="ECO:0008006" key="4">
    <source>
        <dbReference type="Google" id="ProtNLM"/>
    </source>
</evidence>
<sequence length="229" mass="22820">MNTTTTVNITTRERWGATGGLVAVAAGAAAAVFERGGVSPDAPAGQITAFFAANGSAMLAQSALFVIGAAALLWFLAGLRAFLAAAEGGSQRLSTLAFGAGVAQVTINLVAQAFQVGLATAPPEQVSAGLVALTNAVFTLANVPVAVMLAAVAAVSLRHGAFPPWLGWLGAAAAVAHALLSVSAFAYNGPLAPGGALSYLLYPALVVWLVPAAITMIVRGGPAAREDRA</sequence>
<feature type="transmembrane region" description="Helical" evidence="1">
    <location>
        <begin position="199"/>
        <end position="218"/>
    </location>
</feature>
<evidence type="ECO:0000256" key="1">
    <source>
        <dbReference type="SAM" id="Phobius"/>
    </source>
</evidence>